<dbReference type="Proteomes" id="UP000815325">
    <property type="component" value="Unassembled WGS sequence"/>
</dbReference>
<evidence type="ECO:0000256" key="2">
    <source>
        <dbReference type="ARBA" id="ARBA00023043"/>
    </source>
</evidence>
<protein>
    <submittedName>
        <fullName evidence="4">Uncharacterized protein</fullName>
    </submittedName>
</protein>
<accession>A0ABQ7GMM8</accession>
<dbReference type="InterPro" id="IPR002110">
    <property type="entry name" value="Ankyrin_rpt"/>
</dbReference>
<dbReference type="SMART" id="SM00248">
    <property type="entry name" value="ANK"/>
    <property type="match status" value="2"/>
</dbReference>
<sequence>METPVAFVLHNAAEVGDAGILQRLLLPEEESTPNSATELSLPFSREVLKELLSLTDLNDCTPLHLAILNGHVKCAEVLLKAGSSPDVCCDGSPPLHMAVCAALLPGRAESAHALVQLLLAAGAQATET</sequence>
<organism evidence="4 5">
    <name type="scientific">Dunaliella salina</name>
    <name type="common">Green alga</name>
    <name type="synonym">Protococcus salinus</name>
    <dbReference type="NCBI Taxonomy" id="3046"/>
    <lineage>
        <taxon>Eukaryota</taxon>
        <taxon>Viridiplantae</taxon>
        <taxon>Chlorophyta</taxon>
        <taxon>core chlorophytes</taxon>
        <taxon>Chlorophyceae</taxon>
        <taxon>CS clade</taxon>
        <taxon>Chlamydomonadales</taxon>
        <taxon>Dunaliellaceae</taxon>
        <taxon>Dunaliella</taxon>
    </lineage>
</organism>
<dbReference type="PANTHER" id="PTHR24171">
    <property type="entry name" value="ANKYRIN REPEAT DOMAIN-CONTAINING PROTEIN 39-RELATED"/>
    <property type="match status" value="1"/>
</dbReference>
<dbReference type="Pfam" id="PF12796">
    <property type="entry name" value="Ank_2"/>
    <property type="match status" value="1"/>
</dbReference>
<dbReference type="EMBL" id="MU069685">
    <property type="protein sequence ID" value="KAF5835860.1"/>
    <property type="molecule type" value="Genomic_DNA"/>
</dbReference>
<evidence type="ECO:0000256" key="1">
    <source>
        <dbReference type="ARBA" id="ARBA00022737"/>
    </source>
</evidence>
<proteinExistence type="predicted"/>
<keyword evidence="2 3" id="KW-0040">ANK repeat</keyword>
<keyword evidence="5" id="KW-1185">Reference proteome</keyword>
<evidence type="ECO:0000256" key="3">
    <source>
        <dbReference type="PROSITE-ProRule" id="PRU00023"/>
    </source>
</evidence>
<comment type="caution">
    <text evidence="4">The sequence shown here is derived from an EMBL/GenBank/DDBJ whole genome shotgun (WGS) entry which is preliminary data.</text>
</comment>
<dbReference type="SUPFAM" id="SSF48403">
    <property type="entry name" value="Ankyrin repeat"/>
    <property type="match status" value="1"/>
</dbReference>
<dbReference type="InterPro" id="IPR036770">
    <property type="entry name" value="Ankyrin_rpt-contain_sf"/>
</dbReference>
<reference evidence="4" key="1">
    <citation type="submission" date="2017-08" db="EMBL/GenBank/DDBJ databases">
        <authorList>
            <person name="Polle J.E."/>
            <person name="Barry K."/>
            <person name="Cushman J."/>
            <person name="Schmutz J."/>
            <person name="Tran D."/>
            <person name="Hathwaick L.T."/>
            <person name="Yim W.C."/>
            <person name="Jenkins J."/>
            <person name="Mckie-Krisberg Z.M."/>
            <person name="Prochnik S."/>
            <person name="Lindquist E."/>
            <person name="Dockter R.B."/>
            <person name="Adam C."/>
            <person name="Molina H."/>
            <person name="Bunkerborg J."/>
            <person name="Jin E."/>
            <person name="Buchheim M."/>
            <person name="Magnuson J."/>
        </authorList>
    </citation>
    <scope>NUCLEOTIDE SEQUENCE</scope>
    <source>
        <strain evidence="4">CCAP 19/18</strain>
    </source>
</reference>
<dbReference type="Gene3D" id="1.25.40.20">
    <property type="entry name" value="Ankyrin repeat-containing domain"/>
    <property type="match status" value="1"/>
</dbReference>
<name>A0ABQ7GMM8_DUNSA</name>
<evidence type="ECO:0000313" key="5">
    <source>
        <dbReference type="Proteomes" id="UP000815325"/>
    </source>
</evidence>
<keyword evidence="1" id="KW-0677">Repeat</keyword>
<evidence type="ECO:0000313" key="4">
    <source>
        <dbReference type="EMBL" id="KAF5835860.1"/>
    </source>
</evidence>
<dbReference type="PROSITE" id="PS50297">
    <property type="entry name" value="ANK_REP_REGION"/>
    <property type="match status" value="1"/>
</dbReference>
<dbReference type="PROSITE" id="PS50088">
    <property type="entry name" value="ANK_REPEAT"/>
    <property type="match status" value="1"/>
</dbReference>
<gene>
    <name evidence="4" type="ORF">DUNSADRAFT_6793</name>
</gene>
<feature type="repeat" description="ANK" evidence="3">
    <location>
        <begin position="58"/>
        <end position="90"/>
    </location>
</feature>